<evidence type="ECO:0000313" key="4">
    <source>
        <dbReference type="EMBL" id="OAL10224.1"/>
    </source>
</evidence>
<dbReference type="EMBL" id="LWUJ01000011">
    <property type="protein sequence ID" value="OAL10224.1"/>
    <property type="molecule type" value="Genomic_DNA"/>
</dbReference>
<dbReference type="Pfam" id="PF02272">
    <property type="entry name" value="DHHA1"/>
    <property type="match status" value="1"/>
</dbReference>
<keyword evidence="5" id="KW-1185">Reference proteome</keyword>
<dbReference type="SUPFAM" id="SSF64182">
    <property type="entry name" value="DHH phosphoesterases"/>
    <property type="match status" value="1"/>
</dbReference>
<dbReference type="Gene3D" id="3.90.1640.10">
    <property type="entry name" value="inorganic pyrophosphatase (n-terminal core)"/>
    <property type="match status" value="1"/>
</dbReference>
<feature type="coiled-coil region" evidence="1">
    <location>
        <begin position="399"/>
        <end position="426"/>
    </location>
</feature>
<dbReference type="InterPro" id="IPR051319">
    <property type="entry name" value="Oligoribo/pAp-PDE_c-di-AMP_PDE"/>
</dbReference>
<accession>A0A1A9QDQ3</accession>
<dbReference type="InterPro" id="IPR038763">
    <property type="entry name" value="DHH_sf"/>
</dbReference>
<gene>
    <name evidence="4" type="ORF">A6V39_02140</name>
</gene>
<name>A0A1A9QDQ3_9MOLU</name>
<dbReference type="InterPro" id="IPR003156">
    <property type="entry name" value="DHHA1_dom"/>
</dbReference>
<dbReference type="AlphaFoldDB" id="A0A1A9QDQ3"/>
<sequence length="531" mass="60786">MIPDNIDEEVKRIVEKRDKERANFLKYFVQLIENHSSVFIFFHVNPDGDCLGAAFGLKELILTNFPGKKAYVVGDTGDQFDWLDMKPDLNINICTDFTDALAVIVDVGNKDRVQGYVKYFEYSKTKFNAIAKVDHHGVVSDFATEISWDDPTYAATCEQIMQIADYYGWKVTPVAATYLYLGMCTDSQRFLFDSVLPRSLILAAKAWRAGAEKNLIHNKLTHRTWQSICTSSYVLNHCTKSKNIIWIHLTQKDLNKLGLEEAKGLINTFQNLEEYWIWMLFSDTPEGKVKCDFRSINVTVRELAIKYGGGGHPNASGALIANAEIIKDIVADAEEIVAKAKKALEIQRKKEEDNLLKIKKTKEIEETLLKDNLELLSDVEKFIAATPKEAWRELDELNKETAQWVNEEWEKKRVEEEEKRKLEEEEVAKLAPPPSGENALDALKRQREQQIYLENRLTLEEIYMNKTRKRLDFDKYEAVIKESLIDLITSNPKYSSDGIDFDNYLKQEKVGGEIATGIVNTLVEKIKAEAS</sequence>
<reference evidence="5" key="1">
    <citation type="submission" date="2016-04" db="EMBL/GenBank/DDBJ databases">
        <authorList>
            <person name="Quiroz-Castaneda R.E."/>
            <person name="Martinez-Ocampo F."/>
        </authorList>
    </citation>
    <scope>NUCLEOTIDE SEQUENCE [LARGE SCALE GENOMIC DNA]</scope>
    <source>
        <strain evidence="5">INIFAP01</strain>
    </source>
</reference>
<protein>
    <submittedName>
        <fullName evidence="4">Phosphoesterase</fullName>
    </submittedName>
</protein>
<keyword evidence="1" id="KW-0175">Coiled coil</keyword>
<comment type="caution">
    <text evidence="4">The sequence shown here is derived from an EMBL/GenBank/DDBJ whole genome shotgun (WGS) entry which is preliminary data.</text>
</comment>
<dbReference type="InterPro" id="IPR001667">
    <property type="entry name" value="DDH_dom"/>
</dbReference>
<evidence type="ECO:0000259" key="2">
    <source>
        <dbReference type="Pfam" id="PF01368"/>
    </source>
</evidence>
<feature type="domain" description="DDH" evidence="2">
    <location>
        <begin position="38"/>
        <end position="183"/>
    </location>
</feature>
<dbReference type="Pfam" id="PF01368">
    <property type="entry name" value="DHH"/>
    <property type="match status" value="1"/>
</dbReference>
<organism evidence="4 5">
    <name type="scientific">Candidatus Mycoplasma haematobovis</name>
    <dbReference type="NCBI Taxonomy" id="432608"/>
    <lineage>
        <taxon>Bacteria</taxon>
        <taxon>Bacillati</taxon>
        <taxon>Mycoplasmatota</taxon>
        <taxon>Mollicutes</taxon>
        <taxon>Mycoplasmataceae</taxon>
        <taxon>Mycoplasma</taxon>
    </lineage>
</organism>
<dbReference type="Gene3D" id="3.10.310.30">
    <property type="match status" value="1"/>
</dbReference>
<dbReference type="PANTHER" id="PTHR47618">
    <property type="entry name" value="BIFUNCTIONAL OLIGORIBONUCLEASE AND PAP PHOSPHATASE NRNA"/>
    <property type="match status" value="1"/>
</dbReference>
<evidence type="ECO:0000313" key="5">
    <source>
        <dbReference type="Proteomes" id="UP000077623"/>
    </source>
</evidence>
<dbReference type="GO" id="GO:0003676">
    <property type="term" value="F:nucleic acid binding"/>
    <property type="evidence" value="ECO:0007669"/>
    <property type="project" value="InterPro"/>
</dbReference>
<feature type="domain" description="DHHA1" evidence="3">
    <location>
        <begin position="261"/>
        <end position="338"/>
    </location>
</feature>
<dbReference type="PANTHER" id="PTHR47618:SF1">
    <property type="entry name" value="BIFUNCTIONAL OLIGORIBONUCLEASE AND PAP PHOSPHATASE NRNA"/>
    <property type="match status" value="1"/>
</dbReference>
<dbReference type="RefSeq" id="WP_187150072.1">
    <property type="nucleotide sequence ID" value="NZ_LWUJ01000011.1"/>
</dbReference>
<dbReference type="STRING" id="432608.A6V39_02140"/>
<dbReference type="Proteomes" id="UP000077623">
    <property type="component" value="Unassembled WGS sequence"/>
</dbReference>
<proteinExistence type="predicted"/>
<evidence type="ECO:0000259" key="3">
    <source>
        <dbReference type="Pfam" id="PF02272"/>
    </source>
</evidence>
<evidence type="ECO:0000256" key="1">
    <source>
        <dbReference type="SAM" id="Coils"/>
    </source>
</evidence>
<feature type="coiled-coil region" evidence="1">
    <location>
        <begin position="330"/>
        <end position="361"/>
    </location>
</feature>